<dbReference type="PANTHER" id="PTHR34322:SF2">
    <property type="entry name" value="TRANSPOSASE IS200-LIKE DOMAIN-CONTAINING PROTEIN"/>
    <property type="match status" value="1"/>
</dbReference>
<dbReference type="AlphaFoldDB" id="A0A1G1WAE7"/>
<sequence length="223" mass="26587">MQIRKDSLVNDQYYHVFSRSIAKFVVFNDTQEFSRMQDILKLYRYFNFDYKYSRFMKLDPDSQLKIENFLEKENSLLVEIVAYCLMPTHIHLILKQVQNKGISHFMAKILNSYSRYFNLTHKRIGPLWAGRFKSVLILTDDQLLHLTRYIHLNPTSANLVKKSEKWPFSSYQEYINRKKKGFCNFSDVVPLSASSYKKFVSDRVSYQKELSIIKRIIIDNYTG</sequence>
<organism evidence="2 3">
    <name type="scientific">Candidatus Woykebacteria bacterium RBG_13_40_7b</name>
    <dbReference type="NCBI Taxonomy" id="1802594"/>
    <lineage>
        <taxon>Bacteria</taxon>
        <taxon>Candidatus Woykeibacteriota</taxon>
    </lineage>
</organism>
<feature type="domain" description="Transposase IS200-like" evidence="1">
    <location>
        <begin position="9"/>
        <end position="153"/>
    </location>
</feature>
<dbReference type="Pfam" id="PF01797">
    <property type="entry name" value="Y1_Tnp"/>
    <property type="match status" value="1"/>
</dbReference>
<dbReference type="SMART" id="SM01321">
    <property type="entry name" value="Y1_Tnp"/>
    <property type="match status" value="1"/>
</dbReference>
<dbReference type="GO" id="GO:0006313">
    <property type="term" value="P:DNA transposition"/>
    <property type="evidence" value="ECO:0007669"/>
    <property type="project" value="InterPro"/>
</dbReference>
<evidence type="ECO:0000259" key="1">
    <source>
        <dbReference type="SMART" id="SM01321"/>
    </source>
</evidence>
<reference evidence="2 3" key="1">
    <citation type="journal article" date="2016" name="Nat. Commun.">
        <title>Thousands of microbial genomes shed light on interconnected biogeochemical processes in an aquifer system.</title>
        <authorList>
            <person name="Anantharaman K."/>
            <person name="Brown C.T."/>
            <person name="Hug L.A."/>
            <person name="Sharon I."/>
            <person name="Castelle C.J."/>
            <person name="Probst A.J."/>
            <person name="Thomas B.C."/>
            <person name="Singh A."/>
            <person name="Wilkins M.J."/>
            <person name="Karaoz U."/>
            <person name="Brodie E.L."/>
            <person name="Williams K.H."/>
            <person name="Hubbard S.S."/>
            <person name="Banfield J.F."/>
        </authorList>
    </citation>
    <scope>NUCLEOTIDE SEQUENCE [LARGE SCALE GENOMIC DNA]</scope>
</reference>
<protein>
    <recommendedName>
        <fullName evidence="1">Transposase IS200-like domain-containing protein</fullName>
    </recommendedName>
</protein>
<accession>A0A1G1WAE7</accession>
<dbReference type="Proteomes" id="UP000177103">
    <property type="component" value="Unassembled WGS sequence"/>
</dbReference>
<comment type="caution">
    <text evidence="2">The sequence shown here is derived from an EMBL/GenBank/DDBJ whole genome shotgun (WGS) entry which is preliminary data.</text>
</comment>
<dbReference type="EMBL" id="MHCQ01000018">
    <property type="protein sequence ID" value="OGY24653.1"/>
    <property type="molecule type" value="Genomic_DNA"/>
</dbReference>
<name>A0A1G1WAE7_9BACT</name>
<dbReference type="GO" id="GO:0003677">
    <property type="term" value="F:DNA binding"/>
    <property type="evidence" value="ECO:0007669"/>
    <property type="project" value="InterPro"/>
</dbReference>
<evidence type="ECO:0000313" key="2">
    <source>
        <dbReference type="EMBL" id="OGY24653.1"/>
    </source>
</evidence>
<dbReference type="PANTHER" id="PTHR34322">
    <property type="entry name" value="TRANSPOSASE, Y1_TNP DOMAIN-CONTAINING"/>
    <property type="match status" value="1"/>
</dbReference>
<dbReference type="InterPro" id="IPR036515">
    <property type="entry name" value="Transposase_17_sf"/>
</dbReference>
<dbReference type="Gene3D" id="3.30.70.1290">
    <property type="entry name" value="Transposase IS200-like"/>
    <property type="match status" value="1"/>
</dbReference>
<dbReference type="InterPro" id="IPR002686">
    <property type="entry name" value="Transposase_17"/>
</dbReference>
<dbReference type="SUPFAM" id="SSF143422">
    <property type="entry name" value="Transposase IS200-like"/>
    <property type="match status" value="1"/>
</dbReference>
<dbReference type="GO" id="GO:0004803">
    <property type="term" value="F:transposase activity"/>
    <property type="evidence" value="ECO:0007669"/>
    <property type="project" value="InterPro"/>
</dbReference>
<evidence type="ECO:0000313" key="3">
    <source>
        <dbReference type="Proteomes" id="UP000177103"/>
    </source>
</evidence>
<proteinExistence type="predicted"/>
<gene>
    <name evidence="2" type="ORF">A2Y57_00845</name>
</gene>